<dbReference type="RefSeq" id="WP_157486310.1">
    <property type="nucleotide sequence ID" value="NZ_JAGGJQ010000007.1"/>
</dbReference>
<dbReference type="AlphaFoldDB" id="A0A9X1CD11"/>
<keyword evidence="4" id="KW-1185">Reference proteome</keyword>
<proteinExistence type="predicted"/>
<name>A0A9X1CD11_9FLAO</name>
<dbReference type="Proteomes" id="UP001138672">
    <property type="component" value="Unassembled WGS sequence"/>
</dbReference>
<gene>
    <name evidence="1" type="ORF">J2Z56_002639</name>
    <name evidence="2" type="ORF">J2Z57_002330</name>
</gene>
<organism evidence="1 3">
    <name type="scientific">Formosa algae</name>
    <dbReference type="NCBI Taxonomy" id="225843"/>
    <lineage>
        <taxon>Bacteria</taxon>
        <taxon>Pseudomonadati</taxon>
        <taxon>Bacteroidota</taxon>
        <taxon>Flavobacteriia</taxon>
        <taxon>Flavobacteriales</taxon>
        <taxon>Flavobacteriaceae</taxon>
        <taxon>Formosa</taxon>
    </lineage>
</organism>
<evidence type="ECO:0000313" key="4">
    <source>
        <dbReference type="Proteomes" id="UP001231587"/>
    </source>
</evidence>
<dbReference type="Proteomes" id="UP001231587">
    <property type="component" value="Unassembled WGS sequence"/>
</dbReference>
<dbReference type="OrthoDB" id="980645at2"/>
<evidence type="ECO:0000313" key="2">
    <source>
        <dbReference type="EMBL" id="MDQ0335878.1"/>
    </source>
</evidence>
<protein>
    <submittedName>
        <fullName evidence="1">Uncharacterized protein</fullName>
    </submittedName>
</protein>
<accession>A0A9X1CD11</accession>
<dbReference type="EMBL" id="JAUSUU010000007">
    <property type="protein sequence ID" value="MDQ0335878.1"/>
    <property type="molecule type" value="Genomic_DNA"/>
</dbReference>
<reference evidence="1" key="1">
    <citation type="submission" date="2021-03" db="EMBL/GenBank/DDBJ databases">
        <title>Genomic Encyclopedia of Type Strains, Phase IV (KMG-IV): sequencing the most valuable type-strain genomes for metagenomic binning, comparative biology and taxonomic classification.</title>
        <authorList>
            <person name="Goeker M."/>
        </authorList>
    </citation>
    <scope>NUCLEOTIDE SEQUENCE</scope>
    <source>
        <strain evidence="1">DSM 15523</strain>
        <strain evidence="2 4">DSM 16476</strain>
    </source>
</reference>
<sequence>MKLLPSFVTTILVLLILFNSTIVSFTYAYYTLDRTTFIDVFCVNRDKPELLCNGKCQLKKVLETQDSEQNIPERIINFKDLYFNFNLLNHYNFCNYSIIESQDIMVYNNLYAFKPLQVCFHPPRL</sequence>
<evidence type="ECO:0000313" key="1">
    <source>
        <dbReference type="EMBL" id="MBP1840709.1"/>
    </source>
</evidence>
<evidence type="ECO:0000313" key="3">
    <source>
        <dbReference type="Proteomes" id="UP001138672"/>
    </source>
</evidence>
<comment type="caution">
    <text evidence="1">The sequence shown here is derived from an EMBL/GenBank/DDBJ whole genome shotgun (WGS) entry which is preliminary data.</text>
</comment>
<dbReference type="EMBL" id="JAGGJQ010000007">
    <property type="protein sequence ID" value="MBP1840709.1"/>
    <property type="molecule type" value="Genomic_DNA"/>
</dbReference>